<proteinExistence type="predicted"/>
<sequence>MALLTPAPTAYAPGGTPGLGDRVVAGSYATYEQARRALDFLAGEGFPVAKAAIVGSDLRLVETVLARLTWPRAAGAGAAAGTWFGLAAGLLTALIASGPAPLLVLGGILYGALSGAAFGLGAYLVGRRRGGYVSRSALVADKYDIVTDRDVAEDAANLLIKHGWRSGTA</sequence>
<keyword evidence="1" id="KW-1133">Transmembrane helix</keyword>
<name>A0A840PHR0_9ACTN</name>
<reference evidence="3 4" key="1">
    <citation type="submission" date="2020-08" db="EMBL/GenBank/DDBJ databases">
        <title>Genomic Encyclopedia of Type Strains, Phase IV (KMG-IV): sequencing the most valuable type-strain genomes for metagenomic binning, comparative biology and taxonomic classification.</title>
        <authorList>
            <person name="Goeker M."/>
        </authorList>
    </citation>
    <scope>NUCLEOTIDE SEQUENCE [LARGE SCALE GENOMIC DNA]</scope>
    <source>
        <strain evidence="3 4">DSM 45615</strain>
    </source>
</reference>
<dbReference type="Pfam" id="PF11181">
    <property type="entry name" value="YflT"/>
    <property type="match status" value="1"/>
</dbReference>
<gene>
    <name evidence="3" type="ORF">HNP84_005339</name>
</gene>
<dbReference type="Proteomes" id="UP000578449">
    <property type="component" value="Unassembled WGS sequence"/>
</dbReference>
<evidence type="ECO:0000259" key="2">
    <source>
        <dbReference type="Pfam" id="PF11181"/>
    </source>
</evidence>
<keyword evidence="1" id="KW-0472">Membrane</keyword>
<feature type="transmembrane region" description="Helical" evidence="1">
    <location>
        <begin position="73"/>
        <end position="96"/>
    </location>
</feature>
<keyword evidence="1" id="KW-0812">Transmembrane</keyword>
<dbReference type="AlphaFoldDB" id="A0A840PHR0"/>
<organism evidence="3 4">
    <name type="scientific">Thermocatellispora tengchongensis</name>
    <dbReference type="NCBI Taxonomy" id="1073253"/>
    <lineage>
        <taxon>Bacteria</taxon>
        <taxon>Bacillati</taxon>
        <taxon>Actinomycetota</taxon>
        <taxon>Actinomycetes</taxon>
        <taxon>Streptosporangiales</taxon>
        <taxon>Streptosporangiaceae</taxon>
        <taxon>Thermocatellispora</taxon>
    </lineage>
</organism>
<evidence type="ECO:0000256" key="1">
    <source>
        <dbReference type="SAM" id="Phobius"/>
    </source>
</evidence>
<evidence type="ECO:0000313" key="4">
    <source>
        <dbReference type="Proteomes" id="UP000578449"/>
    </source>
</evidence>
<feature type="domain" description="General stress protein 17M-like" evidence="2">
    <location>
        <begin position="24"/>
        <end position="91"/>
    </location>
</feature>
<feature type="transmembrane region" description="Helical" evidence="1">
    <location>
        <begin position="102"/>
        <end position="125"/>
    </location>
</feature>
<comment type="caution">
    <text evidence="3">The sequence shown here is derived from an EMBL/GenBank/DDBJ whole genome shotgun (WGS) entry which is preliminary data.</text>
</comment>
<protein>
    <recommendedName>
        <fullName evidence="2">General stress protein 17M-like domain-containing protein</fullName>
    </recommendedName>
</protein>
<dbReference type="InterPro" id="IPR025889">
    <property type="entry name" value="GSP17M-like_dom"/>
</dbReference>
<evidence type="ECO:0000313" key="3">
    <source>
        <dbReference type="EMBL" id="MBB5135595.1"/>
    </source>
</evidence>
<accession>A0A840PHR0</accession>
<keyword evidence="4" id="KW-1185">Reference proteome</keyword>
<dbReference type="RefSeq" id="WP_185052526.1">
    <property type="nucleotide sequence ID" value="NZ_BAABIX010000002.1"/>
</dbReference>
<dbReference type="EMBL" id="JACHGN010000011">
    <property type="protein sequence ID" value="MBB5135595.1"/>
    <property type="molecule type" value="Genomic_DNA"/>
</dbReference>